<protein>
    <submittedName>
        <fullName evidence="1">Uncharacterized protein</fullName>
    </submittedName>
</protein>
<organism evidence="1 2">
    <name type="scientific">Aliiroseovarius crassostreae</name>
    <dbReference type="NCBI Taxonomy" id="154981"/>
    <lineage>
        <taxon>Bacteria</taxon>
        <taxon>Pseudomonadati</taxon>
        <taxon>Pseudomonadota</taxon>
        <taxon>Alphaproteobacteria</taxon>
        <taxon>Rhodobacterales</taxon>
        <taxon>Paracoccaceae</taxon>
        <taxon>Aliiroseovarius</taxon>
    </lineage>
</organism>
<dbReference type="AlphaFoldDB" id="A0A0P7KFB1"/>
<dbReference type="Proteomes" id="UP000050471">
    <property type="component" value="Unassembled WGS sequence"/>
</dbReference>
<reference evidence="1 2" key="1">
    <citation type="submission" date="2015-09" db="EMBL/GenBank/DDBJ databases">
        <title>Draft genome sequence of Aliiroseovarius crassostreae CV919-312TSm, the causative agent of Roseovarius Oyster Disease (formerly Juvenile Oyster Disease).</title>
        <authorList>
            <person name="Kessner L."/>
            <person name="Spinard E."/>
            <person name="Nelson D."/>
        </authorList>
    </citation>
    <scope>NUCLEOTIDE SEQUENCE [LARGE SCALE GENOMIC DNA]</scope>
    <source>
        <strain evidence="1 2">CV919-312</strain>
    </source>
</reference>
<sequence length="63" mass="6969">MLNSDLRSGPFVWPIQMQGLRIRCKTAANFIPLHALEVGFALGGEVDDAVMNEVDLSIDIARR</sequence>
<dbReference type="STRING" id="154981.AKJ29_07425"/>
<keyword evidence="2" id="KW-1185">Reference proteome</keyword>
<accession>A0A0P7KFB1</accession>
<evidence type="ECO:0000313" key="1">
    <source>
        <dbReference type="EMBL" id="KPN62102.1"/>
    </source>
</evidence>
<comment type="caution">
    <text evidence="1">The sequence shown here is derived from an EMBL/GenBank/DDBJ whole genome shotgun (WGS) entry which is preliminary data.</text>
</comment>
<evidence type="ECO:0000313" key="2">
    <source>
        <dbReference type="Proteomes" id="UP000050471"/>
    </source>
</evidence>
<name>A0A0P7KFB1_9RHOB</name>
<proteinExistence type="predicted"/>
<dbReference type="EMBL" id="LKBA01000019">
    <property type="protein sequence ID" value="KPN62102.1"/>
    <property type="molecule type" value="Genomic_DNA"/>
</dbReference>
<gene>
    <name evidence="1" type="ORF">AKJ29_07425</name>
</gene>